<evidence type="ECO:0000313" key="3">
    <source>
        <dbReference type="EMBL" id="TGZ78339.1"/>
    </source>
</evidence>
<proteinExistence type="predicted"/>
<accession>A0A4S2MRB9</accession>
<dbReference type="AlphaFoldDB" id="A0A4S2MRB9"/>
<feature type="compositionally biased region" description="Polar residues" evidence="1">
    <location>
        <begin position="53"/>
        <end position="63"/>
    </location>
</feature>
<dbReference type="Proteomes" id="UP000298138">
    <property type="component" value="Unassembled WGS sequence"/>
</dbReference>
<dbReference type="STRING" id="341454.A0A4S2MRB9"/>
<feature type="region of interest" description="Disordered" evidence="1">
    <location>
        <begin position="725"/>
        <end position="759"/>
    </location>
</feature>
<name>A0A4S2MRB9_9PEZI</name>
<feature type="compositionally biased region" description="Low complexity" evidence="1">
    <location>
        <begin position="397"/>
        <end position="427"/>
    </location>
</feature>
<protein>
    <recommendedName>
        <fullName evidence="2">C2H2-type domain-containing protein</fullName>
    </recommendedName>
</protein>
<reference evidence="3 4" key="1">
    <citation type="submission" date="2019-04" db="EMBL/GenBank/DDBJ databases">
        <title>Comparative genomics and transcriptomics to analyze fruiting body development in filamentous ascomycetes.</title>
        <authorList>
            <consortium name="DOE Joint Genome Institute"/>
            <person name="Lutkenhaus R."/>
            <person name="Traeger S."/>
            <person name="Breuer J."/>
            <person name="Kuo A."/>
            <person name="Lipzen A."/>
            <person name="Pangilinan J."/>
            <person name="Dilworth D."/>
            <person name="Sandor L."/>
            <person name="Poggeler S."/>
            <person name="Barry K."/>
            <person name="Grigoriev I.V."/>
            <person name="Nowrousian M."/>
        </authorList>
    </citation>
    <scope>NUCLEOTIDE SEQUENCE [LARGE SCALE GENOMIC DNA]</scope>
    <source>
        <strain evidence="3 4">CBS 389.68</strain>
    </source>
</reference>
<keyword evidence="4" id="KW-1185">Reference proteome</keyword>
<evidence type="ECO:0000259" key="2">
    <source>
        <dbReference type="PROSITE" id="PS00028"/>
    </source>
</evidence>
<dbReference type="OrthoDB" id="5399138at2759"/>
<evidence type="ECO:0000256" key="1">
    <source>
        <dbReference type="SAM" id="MobiDB-lite"/>
    </source>
</evidence>
<dbReference type="SMART" id="SM00355">
    <property type="entry name" value="ZnF_C2H2"/>
    <property type="match status" value="4"/>
</dbReference>
<feature type="compositionally biased region" description="Pro residues" evidence="1">
    <location>
        <begin position="725"/>
        <end position="748"/>
    </location>
</feature>
<feature type="region of interest" description="Disordered" evidence="1">
    <location>
        <begin position="1"/>
        <end position="66"/>
    </location>
</feature>
<feature type="domain" description="C2H2-type" evidence="2">
    <location>
        <begin position="467"/>
        <end position="488"/>
    </location>
</feature>
<dbReference type="InParanoid" id="A0A4S2MRB9"/>
<dbReference type="PROSITE" id="PS00028">
    <property type="entry name" value="ZINC_FINGER_C2H2_1"/>
    <property type="match status" value="1"/>
</dbReference>
<feature type="compositionally biased region" description="Basic and acidic residues" evidence="1">
    <location>
        <begin position="11"/>
        <end position="20"/>
    </location>
</feature>
<dbReference type="EMBL" id="ML220142">
    <property type="protein sequence ID" value="TGZ78339.1"/>
    <property type="molecule type" value="Genomic_DNA"/>
</dbReference>
<gene>
    <name evidence="3" type="ORF">EX30DRAFT_159004</name>
</gene>
<sequence>MANSSSPRYHSPRDGNDLNRRYQQMLKQETPPYDHQQLWTSLPPDPQQHFSHDITSPESNGSPRWNDHYVAQATAGAPQHQQQQQQGYVTYDDGAYVDPGALDGQLYGYSGQYSSVGVDPTQIATTQATLQPQMYGQASEWDASMMPGNSAMGLYSQAETAALMAAYDASAYGNSGLSSMFPDNAMYNDGGTSLGFQPYQTPPMEDDKARFELRDSEYNDDWDEAIPHVPYQSPPTTLDYTREGIIQWFNTHYASRLGAENIPAHEAERPNNDGEVQCWLCHPMVPLNYLVYKQHKLEHHGVKKHHRENVCLEAPYDVRMTKQPNNVHVFEGFCMVCRQWKPLDLKVTGFNWSSHAKECQNTVLGRYITSSDEEPETIERAKKSKLPGPFLAATKPSGSRSSDGSSGSSAWSSVTDGSSQSNHSGSSINTAISNLSTRSLQQRRKAALRVRARKNTKQSGQKRPYQCTFCKADFVTYGDWRRHEENIHLVLSKWVCAPAGMYKPGSQECVYCDEVHPPNTNGVSYRCNAAYCHSKAPDDRVFSRKDHLKQHLKKIHGVTWKPSFDSWNVTSAGPTKSRCGFCGATFETWLQRMQHVGYEFKNGHKMETWQGDWGLDSYWMSSIGGAILPMDRDDHIMRLKRTSTGGTGASRRLSTYNPAAKVKPKVKVMEGPNPKRKLTKKPNFEALRNGRGADAYSMASTHDADVEDNFGHDFADFNSRMIPPGYGPTPALNPPHPHAPNPYPPQPPSSHGAALFTQY</sequence>
<feature type="region of interest" description="Disordered" evidence="1">
    <location>
        <begin position="372"/>
        <end position="436"/>
    </location>
</feature>
<dbReference type="Gene3D" id="3.30.160.60">
    <property type="entry name" value="Classic Zinc Finger"/>
    <property type="match status" value="1"/>
</dbReference>
<dbReference type="InterPro" id="IPR013087">
    <property type="entry name" value="Znf_C2H2_type"/>
</dbReference>
<organism evidence="3 4">
    <name type="scientific">Ascodesmis nigricans</name>
    <dbReference type="NCBI Taxonomy" id="341454"/>
    <lineage>
        <taxon>Eukaryota</taxon>
        <taxon>Fungi</taxon>
        <taxon>Dikarya</taxon>
        <taxon>Ascomycota</taxon>
        <taxon>Pezizomycotina</taxon>
        <taxon>Pezizomycetes</taxon>
        <taxon>Pezizales</taxon>
        <taxon>Ascodesmidaceae</taxon>
        <taxon>Ascodesmis</taxon>
    </lineage>
</organism>
<evidence type="ECO:0000313" key="4">
    <source>
        <dbReference type="Proteomes" id="UP000298138"/>
    </source>
</evidence>